<dbReference type="PRINTS" id="PR00376">
    <property type="entry name" value="IL1BCENZYME"/>
</dbReference>
<dbReference type="SUPFAM" id="SSF52129">
    <property type="entry name" value="Caspase-like"/>
    <property type="match status" value="1"/>
</dbReference>
<dbReference type="AlphaFoldDB" id="Q4SNX4"/>
<dbReference type="PROSITE" id="PS50207">
    <property type="entry name" value="CASPASE_P10"/>
    <property type="match status" value="1"/>
</dbReference>
<dbReference type="OrthoDB" id="6114029at2759"/>
<dbReference type="GO" id="GO:0006508">
    <property type="term" value="P:proteolysis"/>
    <property type="evidence" value="ECO:0007669"/>
    <property type="project" value="InterPro"/>
</dbReference>
<gene>
    <name evidence="6" type="ORF">GSTENG00015090001</name>
</gene>
<organism evidence="6">
    <name type="scientific">Tetraodon nigroviridis</name>
    <name type="common">Spotted green pufferfish</name>
    <name type="synonym">Chelonodon nigroviridis</name>
    <dbReference type="NCBI Taxonomy" id="99883"/>
    <lineage>
        <taxon>Eukaryota</taxon>
        <taxon>Metazoa</taxon>
        <taxon>Chordata</taxon>
        <taxon>Craniata</taxon>
        <taxon>Vertebrata</taxon>
        <taxon>Euteleostomi</taxon>
        <taxon>Actinopterygii</taxon>
        <taxon>Neopterygii</taxon>
        <taxon>Teleostei</taxon>
        <taxon>Neoteleostei</taxon>
        <taxon>Acanthomorphata</taxon>
        <taxon>Eupercaria</taxon>
        <taxon>Tetraodontiformes</taxon>
        <taxon>Tetradontoidea</taxon>
        <taxon>Tetraodontidae</taxon>
        <taxon>Tetraodon</taxon>
    </lineage>
</organism>
<dbReference type="GO" id="GO:0043067">
    <property type="term" value="P:regulation of programmed cell death"/>
    <property type="evidence" value="ECO:0007669"/>
    <property type="project" value="UniProtKB-ARBA"/>
</dbReference>
<comment type="similarity">
    <text evidence="1 3">Belongs to the peptidase C14A family.</text>
</comment>
<feature type="domain" description="Caspase family p20" evidence="5">
    <location>
        <begin position="1"/>
        <end position="54"/>
    </location>
</feature>
<comment type="caution">
    <text evidence="6">The sequence shown here is derived from an EMBL/GenBank/DDBJ whole genome shotgun (WGS) entry which is preliminary data.</text>
</comment>
<dbReference type="InterPro" id="IPR015917">
    <property type="entry name" value="Pept_C14A"/>
</dbReference>
<dbReference type="EMBL" id="CAAE01014542">
    <property type="protein sequence ID" value="CAF97658.1"/>
    <property type="molecule type" value="Genomic_DNA"/>
</dbReference>
<reference evidence="6" key="2">
    <citation type="submission" date="2004-02" db="EMBL/GenBank/DDBJ databases">
        <authorList>
            <consortium name="Genoscope"/>
            <consortium name="Whitehead Institute Centre for Genome Research"/>
        </authorList>
    </citation>
    <scope>NUCLEOTIDE SEQUENCE</scope>
</reference>
<keyword evidence="2" id="KW-0053">Apoptosis</keyword>
<feature type="domain" description="Caspase family p10" evidence="4">
    <location>
        <begin position="89"/>
        <end position="174"/>
    </location>
</feature>
<dbReference type="HOGENOM" id="CLU_036904_4_2_1"/>
<dbReference type="Pfam" id="PF00656">
    <property type="entry name" value="Peptidase_C14"/>
    <property type="match status" value="1"/>
</dbReference>
<dbReference type="KEGG" id="tng:GSTEN00015090G001"/>
<dbReference type="PROSITE" id="PS50208">
    <property type="entry name" value="CASPASE_P20"/>
    <property type="match status" value="1"/>
</dbReference>
<dbReference type="GO" id="GO:0004197">
    <property type="term" value="F:cysteine-type endopeptidase activity"/>
    <property type="evidence" value="ECO:0007669"/>
    <property type="project" value="InterPro"/>
</dbReference>
<evidence type="ECO:0000259" key="4">
    <source>
        <dbReference type="PROSITE" id="PS50207"/>
    </source>
</evidence>
<dbReference type="InterPro" id="IPR001309">
    <property type="entry name" value="Pept_C14_p20"/>
</dbReference>
<sequence>VVCVLSHGQKGCFYGTDGATVKIQDVTQPFTSTRVPTLAGKPKLFFIQACQGDDLQMGCVPCPPRPAQNVDMEQSRLEEDAGFVRGETVPDGADFLLGMATVQDYKAFRNTTTGSIYIQELCSPVTKSAESSEQDDILSILTRVNREVSKGVFQWRKKQMPEPKYTLTKKLVLK</sequence>
<evidence type="ECO:0000256" key="1">
    <source>
        <dbReference type="ARBA" id="ARBA00010134"/>
    </source>
</evidence>
<feature type="non-terminal residue" evidence="6">
    <location>
        <position position="174"/>
    </location>
</feature>
<dbReference type="GO" id="GO:0051604">
    <property type="term" value="P:protein maturation"/>
    <property type="evidence" value="ECO:0007669"/>
    <property type="project" value="UniProtKB-ARBA"/>
</dbReference>
<dbReference type="InterPro" id="IPR002138">
    <property type="entry name" value="Pept_C14_p10"/>
</dbReference>
<dbReference type="PROSITE" id="PS01122">
    <property type="entry name" value="CASPASE_CYS"/>
    <property type="match status" value="1"/>
</dbReference>
<dbReference type="InterPro" id="IPR033139">
    <property type="entry name" value="Caspase_cys_AS"/>
</dbReference>
<dbReference type="InterPro" id="IPR011600">
    <property type="entry name" value="Pept_C14_caspase"/>
</dbReference>
<proteinExistence type="inferred from homology"/>
<protein>
    <submittedName>
        <fullName evidence="6">(spotted green pufferfish) hypothetical protein</fullName>
    </submittedName>
</protein>
<dbReference type="GO" id="GO:0005737">
    <property type="term" value="C:cytoplasm"/>
    <property type="evidence" value="ECO:0007669"/>
    <property type="project" value="UniProtKB-ARBA"/>
</dbReference>
<feature type="non-terminal residue" evidence="6">
    <location>
        <position position="1"/>
    </location>
</feature>
<dbReference type="SMART" id="SM00115">
    <property type="entry name" value="CASc"/>
    <property type="match status" value="1"/>
</dbReference>
<dbReference type="InterPro" id="IPR029030">
    <property type="entry name" value="Caspase-like_dom_sf"/>
</dbReference>
<reference evidence="6" key="1">
    <citation type="journal article" date="2004" name="Nature">
        <title>Genome duplication in the teleost fish Tetraodon nigroviridis reveals the early vertebrate proto-karyotype.</title>
        <authorList>
            <person name="Jaillon O."/>
            <person name="Aury J.-M."/>
            <person name="Brunet F."/>
            <person name="Petit J.-L."/>
            <person name="Stange-Thomann N."/>
            <person name="Mauceli E."/>
            <person name="Bouneau L."/>
            <person name="Fischer C."/>
            <person name="Ozouf-Costaz C."/>
            <person name="Bernot A."/>
            <person name="Nicaud S."/>
            <person name="Jaffe D."/>
            <person name="Fisher S."/>
            <person name="Lutfalla G."/>
            <person name="Dossat C."/>
            <person name="Segurens B."/>
            <person name="Dasilva C."/>
            <person name="Salanoubat M."/>
            <person name="Levy M."/>
            <person name="Boudet N."/>
            <person name="Castellano S."/>
            <person name="Anthouard V."/>
            <person name="Jubin C."/>
            <person name="Castelli V."/>
            <person name="Katinka M."/>
            <person name="Vacherie B."/>
            <person name="Biemont C."/>
            <person name="Skalli Z."/>
            <person name="Cattolico L."/>
            <person name="Poulain J."/>
            <person name="De Berardinis V."/>
            <person name="Cruaud C."/>
            <person name="Duprat S."/>
            <person name="Brottier P."/>
            <person name="Coutanceau J.-P."/>
            <person name="Gouzy J."/>
            <person name="Parra G."/>
            <person name="Lardier G."/>
            <person name="Chapple C."/>
            <person name="McKernan K.J."/>
            <person name="McEwan P."/>
            <person name="Bosak S."/>
            <person name="Kellis M."/>
            <person name="Volff J.-N."/>
            <person name="Guigo R."/>
            <person name="Zody M.C."/>
            <person name="Mesirov J."/>
            <person name="Lindblad-Toh K."/>
            <person name="Birren B."/>
            <person name="Nusbaum C."/>
            <person name="Kahn D."/>
            <person name="Robinson-Rechavi M."/>
            <person name="Laudet V."/>
            <person name="Schachter V."/>
            <person name="Quetier F."/>
            <person name="Saurin W."/>
            <person name="Scarpelli C."/>
            <person name="Wincker P."/>
            <person name="Lander E.S."/>
            <person name="Weissenbach J."/>
            <person name="Roest Crollius H."/>
        </authorList>
    </citation>
    <scope>NUCLEOTIDE SEQUENCE [LARGE SCALE GENOMIC DNA]</scope>
</reference>
<evidence type="ECO:0000259" key="5">
    <source>
        <dbReference type="PROSITE" id="PS50208"/>
    </source>
</evidence>
<evidence type="ECO:0000313" key="6">
    <source>
        <dbReference type="EMBL" id="CAF97658.1"/>
    </source>
</evidence>
<name>Q4SNX4_TETNG</name>
<evidence type="ECO:0000256" key="3">
    <source>
        <dbReference type="RuleBase" id="RU003971"/>
    </source>
</evidence>
<dbReference type="GO" id="GO:0006915">
    <property type="term" value="P:apoptotic process"/>
    <property type="evidence" value="ECO:0007669"/>
    <property type="project" value="UniProtKB-KW"/>
</dbReference>
<dbReference type="Gene3D" id="3.40.50.1460">
    <property type="match status" value="1"/>
</dbReference>
<evidence type="ECO:0000256" key="2">
    <source>
        <dbReference type="ARBA" id="ARBA00022703"/>
    </source>
</evidence>
<dbReference type="PANTHER" id="PTHR48169">
    <property type="entry name" value="DED DOMAIN-CONTAINING PROTEIN"/>
    <property type="match status" value="1"/>
</dbReference>
<accession>Q4SNX4</accession>
<dbReference type="PANTHER" id="PTHR48169:SF7">
    <property type="entry name" value="CASPASE 10"/>
    <property type="match status" value="1"/>
</dbReference>